<sequence>MKVGGWAAAFVAAGLALAGCATDPDPTAAPSFPTRATSTTASTPAAPAPNAMVAGKAAGIDVTISALGGVTVEPGGPPILFDVTLSNASTIDVTNLGLVVSLGHCRCSAHPQQLMPAGEVSMLNLEKLTWAPVEYNVEAGGTDFLGRTLVAPFTLAGGQIVTYSLRLRLDVEQEFAVRAGVGAVDVTLTDPSSQTSLGPSPVVSLPIAVAV</sequence>
<evidence type="ECO:0000313" key="3">
    <source>
        <dbReference type="EMBL" id="PIB73162.1"/>
    </source>
</evidence>
<evidence type="ECO:0000256" key="2">
    <source>
        <dbReference type="SAM" id="SignalP"/>
    </source>
</evidence>
<dbReference type="OrthoDB" id="5240929at2"/>
<feature type="region of interest" description="Disordered" evidence="1">
    <location>
        <begin position="28"/>
        <end position="47"/>
    </location>
</feature>
<evidence type="ECO:0008006" key="5">
    <source>
        <dbReference type="Google" id="ProtNLM"/>
    </source>
</evidence>
<reference evidence="3 4" key="1">
    <citation type="journal article" date="2017" name="Infect. Genet. Evol.">
        <title>The new phylogeny of the genus Mycobacterium: The old and the news.</title>
        <authorList>
            <person name="Tortoli E."/>
            <person name="Fedrizzi T."/>
            <person name="Meehan C.J."/>
            <person name="Trovato A."/>
            <person name="Grottola A."/>
            <person name="Giacobazzi E."/>
            <person name="Serpini G.F."/>
            <person name="Tagliazucchi S."/>
            <person name="Fabio A."/>
            <person name="Bettua C."/>
            <person name="Bertorelli R."/>
            <person name="Frascaro F."/>
            <person name="De Sanctis V."/>
            <person name="Pecorari M."/>
            <person name="Jousson O."/>
            <person name="Segata N."/>
            <person name="Cirillo D.M."/>
        </authorList>
    </citation>
    <scope>NUCLEOTIDE SEQUENCE [LARGE SCALE GENOMIC DNA]</scope>
    <source>
        <strain evidence="3 4">CIP1034565</strain>
    </source>
</reference>
<keyword evidence="4" id="KW-1185">Reference proteome</keyword>
<dbReference type="RefSeq" id="WP_090584914.1">
    <property type="nucleotide sequence ID" value="NZ_CP104302.1"/>
</dbReference>
<dbReference type="PROSITE" id="PS51257">
    <property type="entry name" value="PROKAR_LIPOPROTEIN"/>
    <property type="match status" value="1"/>
</dbReference>
<organism evidence="3 4">
    <name type="scientific">Mycolicibacterium brumae</name>
    <dbReference type="NCBI Taxonomy" id="85968"/>
    <lineage>
        <taxon>Bacteria</taxon>
        <taxon>Bacillati</taxon>
        <taxon>Actinomycetota</taxon>
        <taxon>Actinomycetes</taxon>
        <taxon>Mycobacteriales</taxon>
        <taxon>Mycobacteriaceae</taxon>
        <taxon>Mycolicibacterium</taxon>
    </lineage>
</organism>
<dbReference type="AlphaFoldDB" id="A0A2G5P466"/>
<comment type="caution">
    <text evidence="3">The sequence shown here is derived from an EMBL/GenBank/DDBJ whole genome shotgun (WGS) entry which is preliminary data.</text>
</comment>
<proteinExistence type="predicted"/>
<evidence type="ECO:0000313" key="4">
    <source>
        <dbReference type="Proteomes" id="UP000230551"/>
    </source>
</evidence>
<keyword evidence="2" id="KW-0732">Signal</keyword>
<dbReference type="Proteomes" id="UP000230551">
    <property type="component" value="Unassembled WGS sequence"/>
</dbReference>
<dbReference type="STRING" id="85968.GCA_900073015_00182"/>
<accession>A0A2G5P466</accession>
<gene>
    <name evidence="3" type="ORF">CQY22_017980</name>
</gene>
<name>A0A2G5P466_9MYCO</name>
<dbReference type="EMBL" id="PDCN02000039">
    <property type="protein sequence ID" value="PIB73162.1"/>
    <property type="molecule type" value="Genomic_DNA"/>
</dbReference>
<evidence type="ECO:0000256" key="1">
    <source>
        <dbReference type="SAM" id="MobiDB-lite"/>
    </source>
</evidence>
<protein>
    <recommendedName>
        <fullName evidence="5">DUF4232 domain-containing protein</fullName>
    </recommendedName>
</protein>
<feature type="chain" id="PRO_5039495152" description="DUF4232 domain-containing protein" evidence="2">
    <location>
        <begin position="19"/>
        <end position="211"/>
    </location>
</feature>
<feature type="signal peptide" evidence="2">
    <location>
        <begin position="1"/>
        <end position="18"/>
    </location>
</feature>